<dbReference type="Gene3D" id="3.90.550.10">
    <property type="entry name" value="Spore Coat Polysaccharide Biosynthesis Protein SpsA, Chain A"/>
    <property type="match status" value="1"/>
</dbReference>
<evidence type="ECO:0000313" key="4">
    <source>
        <dbReference type="Proteomes" id="UP000434475"/>
    </source>
</evidence>
<comment type="caution">
    <text evidence="3">The sequence shown here is derived from an EMBL/GenBank/DDBJ whole genome shotgun (WGS) entry which is preliminary data.</text>
</comment>
<sequence length="773" mass="80346">MKAIILCGEGEEGLAPLTLERPLPLLSLFDKPLLAHQAGLLRRHGVREIGVALPRLSRMVEDAMGDGEELGVRFTWLPCRGAGELELLAACAGFLGEEDALVLPGGGLGDLDLSALLAFHQVHRSAATLALAHRPPAAGRALVFSDGEGRVERLLDAPAGRLLASQVETGVCILTAAARAGAAGEGTLAGRLSALLDRGEALYGVVPEGQWRELTGGEAYLDALADALSGKLRLRWDAPRTAPGVWSASPLPPSVQVVPPCYIGPGVQVGEGSLLGPHTVLEGGSTVGRRALVQRSALLGAAAEERTTLYGAVLCPGAAARAGAVLNEGALLADRAEAGEDAILLERVAVWPGRRVPAGARLTASLTAGGLKPPLAFGGGGTLEGAIGAELTAEALLVLGGLLGREGTVGLGWAGGAGARMLAQAAGSGAAAAGGRVLSHDAPCPSAAAWLAESWGLPVSLFVQQEGERARLYFFDRRGMPLGRARERRLEGALLRSELRRMPAGRVGQWESVTGVRPAYAADAAKRSQVTQAPLRRLEVAVPGREPADGALAEALERLGCTVRREASPGVPAFRTGRGGFRLLAEDEEGEPLPPEQLLTIVALIEYEDGAGRVAVPDAAPAAIDTLAAGYHGGALRLGRDGPEAEARYGELPWLRDALFAACRICAHLGMTGERLHGLAGKIPRFVLRRREVSLRSGQGEVLSVLLRTLPGAQPAGGGLRLRQGEGWVTLVPLAHSAVLRIVGEARSAELAEELCAFCARRAEEADRGLPEK</sequence>
<evidence type="ECO:0000313" key="3">
    <source>
        <dbReference type="EMBL" id="MSB18363.1"/>
    </source>
</evidence>
<dbReference type="EMBL" id="JAQLWO010000002">
    <property type="protein sequence ID" value="MDB7904888.1"/>
    <property type="molecule type" value="Genomic_DNA"/>
</dbReference>
<protein>
    <submittedName>
        <fullName evidence="2">Sugar phosphate nucleotidyltransferase</fullName>
    </submittedName>
</protein>
<dbReference type="SUPFAM" id="SSF53448">
    <property type="entry name" value="Nucleotide-diphospho-sugar transferases"/>
    <property type="match status" value="1"/>
</dbReference>
<dbReference type="InterPro" id="IPR005835">
    <property type="entry name" value="NTP_transferase_dom"/>
</dbReference>
<organism evidence="3 4">
    <name type="scientific">Flavonifractor plautii</name>
    <name type="common">Fusobacterium plautii</name>
    <dbReference type="NCBI Taxonomy" id="292800"/>
    <lineage>
        <taxon>Bacteria</taxon>
        <taxon>Bacillati</taxon>
        <taxon>Bacillota</taxon>
        <taxon>Clostridia</taxon>
        <taxon>Eubacteriales</taxon>
        <taxon>Oscillospiraceae</taxon>
        <taxon>Flavonifractor</taxon>
    </lineage>
</organism>
<accession>A0A174WB27</accession>
<reference evidence="2" key="2">
    <citation type="submission" date="2023-01" db="EMBL/GenBank/DDBJ databases">
        <title>Human gut microbiome strain richness.</title>
        <authorList>
            <person name="Chen-Liaw A."/>
        </authorList>
    </citation>
    <scope>NUCLEOTIDE SEQUENCE</scope>
    <source>
        <strain evidence="2">2225st1_A6_2225SCRN_200828</strain>
    </source>
</reference>
<dbReference type="AlphaFoldDB" id="A0A174WB27"/>
<dbReference type="Pfam" id="PF00483">
    <property type="entry name" value="NTP_transferase"/>
    <property type="match status" value="1"/>
</dbReference>
<dbReference type="Gene3D" id="2.160.10.10">
    <property type="entry name" value="Hexapeptide repeat proteins"/>
    <property type="match status" value="1"/>
</dbReference>
<feature type="domain" description="Nucleotidyl transferase" evidence="1">
    <location>
        <begin position="2"/>
        <end position="227"/>
    </location>
</feature>
<dbReference type="PANTHER" id="PTHR22572">
    <property type="entry name" value="SUGAR-1-PHOSPHATE GUANYL TRANSFERASE"/>
    <property type="match status" value="1"/>
</dbReference>
<gene>
    <name evidence="3" type="ORF">GKE97_02390</name>
    <name evidence="2" type="ORF">PND83_02765</name>
</gene>
<dbReference type="Proteomes" id="UP000434475">
    <property type="component" value="Unassembled WGS sequence"/>
</dbReference>
<evidence type="ECO:0000259" key="1">
    <source>
        <dbReference type="Pfam" id="PF00483"/>
    </source>
</evidence>
<evidence type="ECO:0000313" key="2">
    <source>
        <dbReference type="EMBL" id="MDB7904888.1"/>
    </source>
</evidence>
<dbReference type="RefSeq" id="WP_055271645.1">
    <property type="nucleotide sequence ID" value="NZ_CAXUMB010000004.1"/>
</dbReference>
<reference evidence="3 4" key="1">
    <citation type="journal article" date="2019" name="Nat. Med.">
        <title>A library of human gut bacterial isolates paired with longitudinal multiomics data enables mechanistic microbiome research.</title>
        <authorList>
            <person name="Poyet M."/>
            <person name="Groussin M."/>
            <person name="Gibbons S.M."/>
            <person name="Avila-Pacheco J."/>
            <person name="Jiang X."/>
            <person name="Kearney S.M."/>
            <person name="Perrotta A.R."/>
            <person name="Berdy B."/>
            <person name="Zhao S."/>
            <person name="Lieberman T.D."/>
            <person name="Swanson P.K."/>
            <person name="Smith M."/>
            <person name="Roesemann S."/>
            <person name="Alexander J.E."/>
            <person name="Rich S.A."/>
            <person name="Livny J."/>
            <person name="Vlamakis H."/>
            <person name="Clish C."/>
            <person name="Bullock K."/>
            <person name="Deik A."/>
            <person name="Scott J."/>
            <person name="Pierce K.A."/>
            <person name="Xavier R.J."/>
            <person name="Alm E.J."/>
        </authorList>
    </citation>
    <scope>NUCLEOTIDE SEQUENCE [LARGE SCALE GENOMIC DNA]</scope>
    <source>
        <strain evidence="3 4">BIOML-A2</strain>
    </source>
</reference>
<dbReference type="Proteomes" id="UP001211006">
    <property type="component" value="Unassembled WGS sequence"/>
</dbReference>
<dbReference type="InterPro" id="IPR029044">
    <property type="entry name" value="Nucleotide-diphossugar_trans"/>
</dbReference>
<dbReference type="SUPFAM" id="SSF51161">
    <property type="entry name" value="Trimeric LpxA-like enzymes"/>
    <property type="match status" value="1"/>
</dbReference>
<proteinExistence type="predicted"/>
<dbReference type="InterPro" id="IPR011004">
    <property type="entry name" value="Trimer_LpxA-like_sf"/>
</dbReference>
<dbReference type="InterPro" id="IPR050486">
    <property type="entry name" value="Mannose-1P_guanyltransferase"/>
</dbReference>
<dbReference type="EMBL" id="WKPR01000003">
    <property type="protein sequence ID" value="MSB18363.1"/>
    <property type="molecule type" value="Genomic_DNA"/>
</dbReference>
<name>A0A174WB27_FLAPL</name>